<dbReference type="EMBL" id="JANJYI010000006">
    <property type="protein sequence ID" value="KAK2644361.1"/>
    <property type="molecule type" value="Genomic_DNA"/>
</dbReference>
<name>A0AAD9TYE9_9ROSI</name>
<organism evidence="1 2">
    <name type="scientific">Dipteronia dyeriana</name>
    <dbReference type="NCBI Taxonomy" id="168575"/>
    <lineage>
        <taxon>Eukaryota</taxon>
        <taxon>Viridiplantae</taxon>
        <taxon>Streptophyta</taxon>
        <taxon>Embryophyta</taxon>
        <taxon>Tracheophyta</taxon>
        <taxon>Spermatophyta</taxon>
        <taxon>Magnoliopsida</taxon>
        <taxon>eudicotyledons</taxon>
        <taxon>Gunneridae</taxon>
        <taxon>Pentapetalae</taxon>
        <taxon>rosids</taxon>
        <taxon>malvids</taxon>
        <taxon>Sapindales</taxon>
        <taxon>Sapindaceae</taxon>
        <taxon>Hippocastanoideae</taxon>
        <taxon>Acereae</taxon>
        <taxon>Dipteronia</taxon>
    </lineage>
</organism>
<dbReference type="Gene3D" id="3.40.50.720">
    <property type="entry name" value="NAD(P)-binding Rossmann-like Domain"/>
    <property type="match status" value="1"/>
</dbReference>
<gene>
    <name evidence="1" type="ORF">Ddye_019556</name>
</gene>
<accession>A0AAD9TYE9</accession>
<dbReference type="AlphaFoldDB" id="A0AAD9TYE9"/>
<keyword evidence="2" id="KW-1185">Reference proteome</keyword>
<evidence type="ECO:0000313" key="1">
    <source>
        <dbReference type="EMBL" id="KAK2644361.1"/>
    </source>
</evidence>
<evidence type="ECO:0000313" key="2">
    <source>
        <dbReference type="Proteomes" id="UP001280121"/>
    </source>
</evidence>
<dbReference type="SUPFAM" id="SSF51735">
    <property type="entry name" value="NAD(P)-binding Rossmann-fold domains"/>
    <property type="match status" value="1"/>
</dbReference>
<dbReference type="PANTHER" id="PTHR44375">
    <property type="entry name" value="BETA-KETOACYL-ACP REDUCTASE-LIKE PROTEIN-RELATED"/>
    <property type="match status" value="1"/>
</dbReference>
<protein>
    <submittedName>
        <fullName evidence="1">Uncharacterized protein</fullName>
    </submittedName>
</protein>
<sequence>MRGGDGHLQPWRDLNGKVVMVTGTSSSIGRQLCFDLTKFSGRIVIPAQRVNRLKFLCNDINSSATSPPPLGAVVV</sequence>
<dbReference type="Proteomes" id="UP001280121">
    <property type="component" value="Unassembled WGS sequence"/>
</dbReference>
<comment type="caution">
    <text evidence="1">The sequence shown here is derived from an EMBL/GenBank/DDBJ whole genome shotgun (WGS) entry which is preliminary data.</text>
</comment>
<reference evidence="1" key="1">
    <citation type="journal article" date="2023" name="Plant J.">
        <title>Genome sequences and population genomics provide insights into the demographic history, inbreeding, and mutation load of two 'living fossil' tree species of Dipteronia.</title>
        <authorList>
            <person name="Feng Y."/>
            <person name="Comes H.P."/>
            <person name="Chen J."/>
            <person name="Zhu S."/>
            <person name="Lu R."/>
            <person name="Zhang X."/>
            <person name="Li P."/>
            <person name="Qiu J."/>
            <person name="Olsen K.M."/>
            <person name="Qiu Y."/>
        </authorList>
    </citation>
    <scope>NUCLEOTIDE SEQUENCE</scope>
    <source>
        <strain evidence="1">KIB01</strain>
    </source>
</reference>
<dbReference type="PANTHER" id="PTHR44375:SF2">
    <property type="entry name" value="BETA-KETOACYL-ACP REDUCTASE-LIKE PROTEIN-RELATED"/>
    <property type="match status" value="1"/>
</dbReference>
<proteinExistence type="predicted"/>
<dbReference type="InterPro" id="IPR036291">
    <property type="entry name" value="NAD(P)-bd_dom_sf"/>
</dbReference>